<accession>A0A8H7NYF8</accession>
<organism evidence="2 3">
    <name type="scientific">Rhodonia placenta</name>
    <dbReference type="NCBI Taxonomy" id="104341"/>
    <lineage>
        <taxon>Eukaryota</taxon>
        <taxon>Fungi</taxon>
        <taxon>Dikarya</taxon>
        <taxon>Basidiomycota</taxon>
        <taxon>Agaricomycotina</taxon>
        <taxon>Agaricomycetes</taxon>
        <taxon>Polyporales</taxon>
        <taxon>Adustoporiaceae</taxon>
        <taxon>Rhodonia</taxon>
    </lineage>
</organism>
<dbReference type="AlphaFoldDB" id="A0A8H7NYF8"/>
<sequence length="213" mass="22085">MLASAFIAFALAASALAVPTLFEARQNNPCAGFASGSTDTPGYNFTLHAVPVGASANDTGELLVFGYGPEGGSSPAAGLLALTTEASWGQNQWPFSSMQNGSVYPQPGPQEQGLYAYSNGANAGQEVIFVDTTAQEDIFTLTSVGAGSFCAALVDDVVALAVNGDTNSFSLCNATSNWVEGQVNVVYSPVANNTDYIYDTCSPVRVELISYYG</sequence>
<name>A0A8H7NYF8_9APHY</name>
<comment type="caution">
    <text evidence="2">The sequence shown here is derived from an EMBL/GenBank/DDBJ whole genome shotgun (WGS) entry which is preliminary data.</text>
</comment>
<dbReference type="Proteomes" id="UP000639403">
    <property type="component" value="Unassembled WGS sequence"/>
</dbReference>
<proteinExistence type="predicted"/>
<evidence type="ECO:0000256" key="1">
    <source>
        <dbReference type="SAM" id="SignalP"/>
    </source>
</evidence>
<reference evidence="2" key="1">
    <citation type="submission" date="2020-11" db="EMBL/GenBank/DDBJ databases">
        <authorList>
            <person name="Koelle M."/>
            <person name="Horta M.A.C."/>
            <person name="Nowrousian M."/>
            <person name="Ohm R.A."/>
            <person name="Benz P."/>
            <person name="Pilgard A."/>
        </authorList>
    </citation>
    <scope>NUCLEOTIDE SEQUENCE</scope>
    <source>
        <strain evidence="2">FPRL280</strain>
    </source>
</reference>
<feature type="signal peptide" evidence="1">
    <location>
        <begin position="1"/>
        <end position="17"/>
    </location>
</feature>
<gene>
    <name evidence="2" type="ORF">IEO21_07288</name>
</gene>
<protein>
    <submittedName>
        <fullName evidence="2">Uncharacterized protein</fullName>
    </submittedName>
</protein>
<keyword evidence="1" id="KW-0732">Signal</keyword>
<feature type="chain" id="PRO_5034730616" evidence="1">
    <location>
        <begin position="18"/>
        <end position="213"/>
    </location>
</feature>
<evidence type="ECO:0000313" key="2">
    <source>
        <dbReference type="EMBL" id="KAF9809746.1"/>
    </source>
</evidence>
<evidence type="ECO:0000313" key="3">
    <source>
        <dbReference type="Proteomes" id="UP000639403"/>
    </source>
</evidence>
<reference evidence="2" key="2">
    <citation type="journal article" name="Front. Microbiol.">
        <title>Degradative Capacity of Two Strains of Rhodonia placenta: From Phenotype to Genotype.</title>
        <authorList>
            <person name="Kolle M."/>
            <person name="Horta M.A.C."/>
            <person name="Nowrousian M."/>
            <person name="Ohm R.A."/>
            <person name="Benz J.P."/>
            <person name="Pilgard A."/>
        </authorList>
    </citation>
    <scope>NUCLEOTIDE SEQUENCE</scope>
    <source>
        <strain evidence="2">FPRL280</strain>
    </source>
</reference>
<dbReference type="EMBL" id="JADOXO010000197">
    <property type="protein sequence ID" value="KAF9809746.1"/>
    <property type="molecule type" value="Genomic_DNA"/>
</dbReference>